<reference evidence="1" key="1">
    <citation type="journal article" date="2014" name="Front. Microbiol.">
        <title>High frequency of phylogenetically diverse reductive dehalogenase-homologous genes in deep subseafloor sedimentary metagenomes.</title>
        <authorList>
            <person name="Kawai M."/>
            <person name="Futagami T."/>
            <person name="Toyoda A."/>
            <person name="Takaki Y."/>
            <person name="Nishi S."/>
            <person name="Hori S."/>
            <person name="Arai W."/>
            <person name="Tsubouchi T."/>
            <person name="Morono Y."/>
            <person name="Uchiyama I."/>
            <person name="Ito T."/>
            <person name="Fujiyama A."/>
            <person name="Inagaki F."/>
            <person name="Takami H."/>
        </authorList>
    </citation>
    <scope>NUCLEOTIDE SEQUENCE</scope>
    <source>
        <strain evidence="1">Expedition CK06-06</strain>
    </source>
</reference>
<dbReference type="AlphaFoldDB" id="X1TF75"/>
<evidence type="ECO:0008006" key="2">
    <source>
        <dbReference type="Google" id="ProtNLM"/>
    </source>
</evidence>
<gene>
    <name evidence="1" type="ORF">S12H4_12787</name>
</gene>
<comment type="caution">
    <text evidence="1">The sequence shown here is derived from an EMBL/GenBank/DDBJ whole genome shotgun (WGS) entry which is preliminary data.</text>
</comment>
<name>X1TF75_9ZZZZ</name>
<dbReference type="InterPro" id="IPR018747">
    <property type="entry name" value="DUF2299"/>
</dbReference>
<protein>
    <recommendedName>
        <fullName evidence="2">DUF2299 domain-containing protein</fullName>
    </recommendedName>
</protein>
<sequence>MSNRELNLENLIREYLSDEGILEEKLQSSDFEFGFIISFPPGPKSQNMSIYKPKNKNCVYITIRTQISEKFSKPLSSLKDNKTFQFFNDIRKYFLIKEVYFRIDPQNFKFEIHEQMYPDRDGFISKDTLFKGIQKVFYCYIFSHILLEEYCAGKDITSTKFGPEFDLSLYS</sequence>
<proteinExistence type="predicted"/>
<organism evidence="1">
    <name type="scientific">marine sediment metagenome</name>
    <dbReference type="NCBI Taxonomy" id="412755"/>
    <lineage>
        <taxon>unclassified sequences</taxon>
        <taxon>metagenomes</taxon>
        <taxon>ecological metagenomes</taxon>
    </lineage>
</organism>
<dbReference type="EMBL" id="BARW01006100">
    <property type="protein sequence ID" value="GAI86250.1"/>
    <property type="molecule type" value="Genomic_DNA"/>
</dbReference>
<dbReference type="Gene3D" id="3.30.1460.10">
    <property type="match status" value="1"/>
</dbReference>
<accession>X1TF75</accession>
<dbReference type="Pfam" id="PF10061">
    <property type="entry name" value="DUF2299"/>
    <property type="match status" value="1"/>
</dbReference>
<evidence type="ECO:0000313" key="1">
    <source>
        <dbReference type="EMBL" id="GAI86250.1"/>
    </source>
</evidence>